<keyword evidence="2" id="KW-1185">Reference proteome</keyword>
<evidence type="ECO:0000313" key="1">
    <source>
        <dbReference type="EMBL" id="EYB86794.1"/>
    </source>
</evidence>
<accession>A0A016S942</accession>
<organism evidence="1 2">
    <name type="scientific">Ancylostoma ceylanicum</name>
    <dbReference type="NCBI Taxonomy" id="53326"/>
    <lineage>
        <taxon>Eukaryota</taxon>
        <taxon>Metazoa</taxon>
        <taxon>Ecdysozoa</taxon>
        <taxon>Nematoda</taxon>
        <taxon>Chromadorea</taxon>
        <taxon>Rhabditida</taxon>
        <taxon>Rhabditina</taxon>
        <taxon>Rhabditomorpha</taxon>
        <taxon>Strongyloidea</taxon>
        <taxon>Ancylostomatidae</taxon>
        <taxon>Ancylostomatinae</taxon>
        <taxon>Ancylostoma</taxon>
    </lineage>
</organism>
<reference evidence="2" key="1">
    <citation type="journal article" date="2015" name="Nat. Genet.">
        <title>The genome and transcriptome of the zoonotic hookworm Ancylostoma ceylanicum identify infection-specific gene families.</title>
        <authorList>
            <person name="Schwarz E.M."/>
            <person name="Hu Y."/>
            <person name="Antoshechkin I."/>
            <person name="Miller M.M."/>
            <person name="Sternberg P.W."/>
            <person name="Aroian R.V."/>
        </authorList>
    </citation>
    <scope>NUCLEOTIDE SEQUENCE</scope>
    <source>
        <strain evidence="2">HY135</strain>
    </source>
</reference>
<dbReference type="AlphaFoldDB" id="A0A016S942"/>
<dbReference type="Proteomes" id="UP000024635">
    <property type="component" value="Unassembled WGS sequence"/>
</dbReference>
<sequence>MSASLKAEAHLIFVSELSSEHLHALIPAIFLEQIYAQRSVLPLISAIGQAKTGSPDVAAVAGGAYSLERIPHLHQEAGTLTLPKAGFSSLL</sequence>
<dbReference type="EMBL" id="JARK01001609">
    <property type="protein sequence ID" value="EYB86794.1"/>
    <property type="molecule type" value="Genomic_DNA"/>
</dbReference>
<evidence type="ECO:0000313" key="2">
    <source>
        <dbReference type="Proteomes" id="UP000024635"/>
    </source>
</evidence>
<name>A0A016S942_9BILA</name>
<protein>
    <submittedName>
        <fullName evidence="1">Uncharacterized protein</fullName>
    </submittedName>
</protein>
<proteinExistence type="predicted"/>
<gene>
    <name evidence="1" type="primary">Acey_s0273.g991</name>
    <name evidence="1" type="ORF">Y032_0273g991</name>
</gene>
<comment type="caution">
    <text evidence="1">The sequence shown here is derived from an EMBL/GenBank/DDBJ whole genome shotgun (WGS) entry which is preliminary data.</text>
</comment>